<dbReference type="Gene3D" id="3.90.550.10">
    <property type="entry name" value="Spore Coat Polysaccharide Biosynthesis Protein SpsA, Chain A"/>
    <property type="match status" value="1"/>
</dbReference>
<dbReference type="GO" id="GO:0032259">
    <property type="term" value="P:methylation"/>
    <property type="evidence" value="ECO:0007669"/>
    <property type="project" value="UniProtKB-KW"/>
</dbReference>
<dbReference type="RefSeq" id="WP_137119063.1">
    <property type="nucleotide sequence ID" value="NZ_CP032327.1"/>
</dbReference>
<evidence type="ECO:0000313" key="3">
    <source>
        <dbReference type="EMBL" id="QCO00360.1"/>
    </source>
</evidence>
<evidence type="ECO:0000256" key="2">
    <source>
        <dbReference type="ARBA" id="ARBA00022679"/>
    </source>
</evidence>
<sequence length="1072" mass="119208">MPETPALPEPDIAEARTEDGTLHGLLSDACFWLPERLSDPDAWVGHIPFAFWLIDTLRPRTLVELGTHTGNSYLAFCQAVDTLGSGTTCYAVDTWQGDEHAGFYADTVYQELSAYHDPRYGRFSRLTRTTFDKAVEQFADGGIDLLHIDGLHTYEAVRHDFETWRPKLSDHAVVLFHDTNVRERGFGVWQFWEEVSRDYPGFLFLHSNGLGVLAVGRTLPERFERLMRFARNPVHLDSVRQMFARFGAPLNDRLRMGHLTTQAEHLIAVVQHRDGDIATLTQSLIARTDDVTLLKEAVTRRDDDIALLKETVTRRDGDIAALNESVAAKDRDLAILGETHDALVTARREIDRLHAITLGAFPESVRAASAGSGGTLRALKRRGKSAVARLMVRVAARLRRRGLEKQGISLILRAEAIRCESASLLQSLRRDPSVGSTKHPLFDSAYYLSANPDVAASGMDPLAHYLAIGAWEGRNPHPLFDSAYYLSANPDVAASHANPLVHFLGTGAWEGRNPHPLFDSAFYLRTNPDVAGVGINPLLHFLGTGAWEGRNPHPLFDSAFYLRTNPDVAASHANPLVHFLLSGAREGRNPHPLFDSAFYLRTNPDVAAIGINPLLHFLGTGAWEGRNPHLLFDSAFYLRTNPDVAASGVNPLVHFLLSGAWERRNPHPLFDTAHYLRTNPGLVVSGINPLLHFLSAGVQENRDPHPLFDSAYYLRTNPDVAASGVNPLLHFLESGAAELRNPSPRFDMRLYARITPGGANNPLLHYLNTGAVKGFWIPDTVDEMVVETALGVGTELKGPLRLTAGIVLYNNETFQIAELVESIRLAASSLPDGITVDVALLDNGSIPFDPKTLPVTIDYEKPDVNLGFGKGHNTLMRRAFQTGADFYLGVNPDGLLHPDCLVQLLRMAVADQGESLLEAIQFPEEHPKWYEPNTFDTAWVSGACFLMPRAIFEVTQGFDEHMFLYCEDVDLSWRVRLAGFRTRICPTAIFHHDVSDRGHEPWRFKEMLLAGRYLARKWGNPAFRKYTEKLLIDNGVASNPAELPDLESLPIIEAPGDIPDFDHSFSFALTRW</sequence>
<dbReference type="GO" id="GO:0071770">
    <property type="term" value="P:DIM/DIP cell wall layer assembly"/>
    <property type="evidence" value="ECO:0007669"/>
    <property type="project" value="TreeGrafter"/>
</dbReference>
<dbReference type="InterPro" id="IPR029063">
    <property type="entry name" value="SAM-dependent_MTases_sf"/>
</dbReference>
<dbReference type="Pfam" id="PF13578">
    <property type="entry name" value="Methyltransf_24"/>
    <property type="match status" value="1"/>
</dbReference>
<reference evidence="3 4" key="1">
    <citation type="submission" date="2018-09" db="EMBL/GenBank/DDBJ databases">
        <title>Whole genome based analysis of evolution and adaptive divergence in Indian and Brazilian strains of Azospirillum brasilense.</title>
        <authorList>
            <person name="Singh C."/>
            <person name="Tripathi A.K."/>
        </authorList>
    </citation>
    <scope>NUCLEOTIDE SEQUENCE [LARGE SCALE GENOMIC DNA]</scope>
    <source>
        <strain evidence="3 4">MTCC4035</strain>
        <plasmid evidence="3 4">p6</plasmid>
    </source>
</reference>
<dbReference type="InterPro" id="IPR029044">
    <property type="entry name" value="Nucleotide-diphossugar_trans"/>
</dbReference>
<evidence type="ECO:0000256" key="1">
    <source>
        <dbReference type="ARBA" id="ARBA00022603"/>
    </source>
</evidence>
<dbReference type="EMBL" id="CP032327">
    <property type="protein sequence ID" value="QCO00360.1"/>
    <property type="molecule type" value="Genomic_DNA"/>
</dbReference>
<dbReference type="Gene3D" id="3.40.50.150">
    <property type="entry name" value="Vaccinia Virus protein VP39"/>
    <property type="match status" value="1"/>
</dbReference>
<dbReference type="SUPFAM" id="SSF53335">
    <property type="entry name" value="S-adenosyl-L-methionine-dependent methyltransferases"/>
    <property type="match status" value="1"/>
</dbReference>
<keyword evidence="1" id="KW-0489">Methyltransferase</keyword>
<dbReference type="AlphaFoldDB" id="A0A4D8Q0F4"/>
<dbReference type="SUPFAM" id="SSF53448">
    <property type="entry name" value="Nucleotide-diphospho-sugar transferases"/>
    <property type="match status" value="1"/>
</dbReference>
<accession>A0A4D8Q0F4</accession>
<name>A0A4D8Q0F4_9PROT</name>
<organism evidence="3 4">
    <name type="scientific">Azospirillum argentinense</name>
    <dbReference type="NCBI Taxonomy" id="2970906"/>
    <lineage>
        <taxon>Bacteria</taxon>
        <taxon>Pseudomonadati</taxon>
        <taxon>Pseudomonadota</taxon>
        <taxon>Alphaproteobacteria</taxon>
        <taxon>Rhodospirillales</taxon>
        <taxon>Azospirillaceae</taxon>
        <taxon>Azospirillum</taxon>
    </lineage>
</organism>
<dbReference type="Proteomes" id="UP000298595">
    <property type="component" value="Plasmid p6"/>
</dbReference>
<keyword evidence="2" id="KW-0808">Transferase</keyword>
<dbReference type="PANTHER" id="PTHR40048">
    <property type="entry name" value="RHAMNOSYL O-METHYLTRANSFERASE"/>
    <property type="match status" value="1"/>
</dbReference>
<dbReference type="PANTHER" id="PTHR40048:SF1">
    <property type="entry name" value="RHAMNOSYL O-METHYLTRANSFERASE"/>
    <property type="match status" value="1"/>
</dbReference>
<geneLocation type="plasmid" evidence="3 4">
    <name>p6</name>
</geneLocation>
<proteinExistence type="predicted"/>
<protein>
    <recommendedName>
        <fullName evidence="5">GT2 family glycosyltransferase</fullName>
    </recommendedName>
</protein>
<dbReference type="KEGG" id="aare:D3093_34475"/>
<gene>
    <name evidence="3" type="ORF">D3093_34475</name>
</gene>
<dbReference type="GO" id="GO:0008168">
    <property type="term" value="F:methyltransferase activity"/>
    <property type="evidence" value="ECO:0007669"/>
    <property type="project" value="UniProtKB-KW"/>
</dbReference>
<keyword evidence="3" id="KW-0614">Plasmid</keyword>
<evidence type="ECO:0008006" key="5">
    <source>
        <dbReference type="Google" id="ProtNLM"/>
    </source>
</evidence>
<dbReference type="GO" id="GO:0005886">
    <property type="term" value="C:plasma membrane"/>
    <property type="evidence" value="ECO:0007669"/>
    <property type="project" value="TreeGrafter"/>
</dbReference>
<evidence type="ECO:0000313" key="4">
    <source>
        <dbReference type="Proteomes" id="UP000298595"/>
    </source>
</evidence>